<organism evidence="3 4">
    <name type="scientific">Caenorhabditis japonica</name>
    <dbReference type="NCBI Taxonomy" id="281687"/>
    <lineage>
        <taxon>Eukaryota</taxon>
        <taxon>Metazoa</taxon>
        <taxon>Ecdysozoa</taxon>
        <taxon>Nematoda</taxon>
        <taxon>Chromadorea</taxon>
        <taxon>Rhabditida</taxon>
        <taxon>Rhabditina</taxon>
        <taxon>Rhabditomorpha</taxon>
        <taxon>Rhabditoidea</taxon>
        <taxon>Rhabditidae</taxon>
        <taxon>Peloderinae</taxon>
        <taxon>Caenorhabditis</taxon>
    </lineage>
</organism>
<evidence type="ECO:0000256" key="1">
    <source>
        <dbReference type="SAM" id="MobiDB-lite"/>
    </source>
</evidence>
<feature type="domain" description="Retrotransposon gag" evidence="2">
    <location>
        <begin position="248"/>
        <end position="343"/>
    </location>
</feature>
<name>A0A8R1ITQ3_CAEJA</name>
<feature type="region of interest" description="Disordered" evidence="1">
    <location>
        <begin position="1"/>
        <end position="41"/>
    </location>
</feature>
<dbReference type="EnsemblMetazoa" id="CJA38674.1">
    <property type="protein sequence ID" value="CJA38674.1"/>
    <property type="gene ID" value="WBGene00214521"/>
</dbReference>
<accession>A0A8R1ITQ3</accession>
<sequence length="422" mass="47017">MSSADNPYQHPVARTTVRRVGVQPPTIRSSESFTNQTNQTNQPTVYISLNNHPTSPTFDKVVLQTEQSLDTLRTMTKLPGAHLITMREDITIDLQTIHHRMTELTNLSADRFEAIEEKLRKIEGEPGEADGVLSPRSLPVVKNPGDIPVQTTPHPSHSNSSAQDSPRSPAPSPALVPPVDLNETPKIPANTRVKQSASYFISVLGLKMASTIPTFSGAAHESFSTFVRSFSDHANAAKTQLTPKKKAVFLTYLTDFARDKAEELIETKSDATFEEIRDYLKATFQDPTRAEMERQQLRQCHQRAEETVDAFSTRVRKLAQSAYVDKSREFIQNKAKEAFVDGLLFNIKFHVKGESPKTFQDVQNSAAKFELLLSEAAKANTIVPQGLSITPNATVPRQQEKQPQPQRKQFSCFSCGKEGHYA</sequence>
<evidence type="ECO:0000313" key="3">
    <source>
        <dbReference type="EnsemblMetazoa" id="CJA38674.1"/>
    </source>
</evidence>
<dbReference type="InterPro" id="IPR005162">
    <property type="entry name" value="Retrotrans_gag_dom"/>
</dbReference>
<feature type="compositionally biased region" description="Polar residues" evidence="1">
    <location>
        <begin position="149"/>
        <end position="159"/>
    </location>
</feature>
<reference evidence="4" key="1">
    <citation type="submission" date="2010-08" db="EMBL/GenBank/DDBJ databases">
        <authorList>
            <consortium name="Caenorhabditis japonica Sequencing Consortium"/>
            <person name="Wilson R.K."/>
        </authorList>
    </citation>
    <scope>NUCLEOTIDE SEQUENCE [LARGE SCALE GENOMIC DNA]</scope>
    <source>
        <strain evidence="4">DF5081</strain>
    </source>
</reference>
<dbReference type="AlphaFoldDB" id="A0A8R1ITQ3"/>
<dbReference type="PANTHER" id="PTHR33223:SF6">
    <property type="entry name" value="CCHC-TYPE DOMAIN-CONTAINING PROTEIN"/>
    <property type="match status" value="1"/>
</dbReference>
<feature type="region of interest" description="Disordered" evidence="1">
    <location>
        <begin position="122"/>
        <end position="186"/>
    </location>
</feature>
<dbReference type="Proteomes" id="UP000005237">
    <property type="component" value="Unassembled WGS sequence"/>
</dbReference>
<dbReference type="PANTHER" id="PTHR33223">
    <property type="entry name" value="CCHC-TYPE DOMAIN-CONTAINING PROTEIN"/>
    <property type="match status" value="1"/>
</dbReference>
<reference evidence="3" key="2">
    <citation type="submission" date="2022-06" db="UniProtKB">
        <authorList>
            <consortium name="EnsemblMetazoa"/>
        </authorList>
    </citation>
    <scope>IDENTIFICATION</scope>
    <source>
        <strain evidence="3">DF5081</strain>
    </source>
</reference>
<evidence type="ECO:0000259" key="2">
    <source>
        <dbReference type="Pfam" id="PF03732"/>
    </source>
</evidence>
<keyword evidence="4" id="KW-1185">Reference proteome</keyword>
<dbReference type="Pfam" id="PF03732">
    <property type="entry name" value="Retrotrans_gag"/>
    <property type="match status" value="1"/>
</dbReference>
<evidence type="ECO:0000313" key="4">
    <source>
        <dbReference type="Proteomes" id="UP000005237"/>
    </source>
</evidence>
<proteinExistence type="predicted"/>
<protein>
    <submittedName>
        <fullName evidence="3">Retrotrans_gag domain-containing protein</fullName>
    </submittedName>
</protein>